<feature type="non-terminal residue" evidence="1">
    <location>
        <position position="1"/>
    </location>
</feature>
<dbReference type="HOGENOM" id="CLU_3192810_0_0_7"/>
<evidence type="ECO:0000313" key="2">
    <source>
        <dbReference type="Proteomes" id="UP000003676"/>
    </source>
</evidence>
<evidence type="ECO:0000313" key="1">
    <source>
        <dbReference type="EMBL" id="EEB32417.1"/>
    </source>
</evidence>
<organism evidence="1 2">
    <name type="scientific">Desulfovibrio piger ATCC 29098</name>
    <dbReference type="NCBI Taxonomy" id="411464"/>
    <lineage>
        <taxon>Bacteria</taxon>
        <taxon>Pseudomonadati</taxon>
        <taxon>Thermodesulfobacteriota</taxon>
        <taxon>Desulfovibrionia</taxon>
        <taxon>Desulfovibrionales</taxon>
        <taxon>Desulfovibrionaceae</taxon>
        <taxon>Desulfovibrio</taxon>
    </lineage>
</organism>
<protein>
    <submittedName>
        <fullName evidence="1">Uncharacterized protein</fullName>
    </submittedName>
</protein>
<dbReference type="AlphaFoldDB" id="B6WWX2"/>
<name>B6WWX2_9BACT</name>
<sequence length="45" mass="5068">SLCSYIPFSNSPCGYRYFLPLMSPEPTPCGLFFLISPPLKYVACF</sequence>
<accession>B6WWX2</accession>
<gene>
    <name evidence="1" type="ORF">DESPIG_02594</name>
</gene>
<comment type="caution">
    <text evidence="1">The sequence shown here is derived from an EMBL/GenBank/DDBJ whole genome shotgun (WGS) entry which is preliminary data.</text>
</comment>
<dbReference type="Proteomes" id="UP000003676">
    <property type="component" value="Unassembled WGS sequence"/>
</dbReference>
<dbReference type="EMBL" id="ABXU01000076">
    <property type="protein sequence ID" value="EEB32417.1"/>
    <property type="molecule type" value="Genomic_DNA"/>
</dbReference>
<reference evidence="1 2" key="1">
    <citation type="submission" date="2008-10" db="EMBL/GenBank/DDBJ databases">
        <title>Draft genome sequence of Desulvovibrio piger (ATCC 29098).</title>
        <authorList>
            <person name="Sudarsanam P."/>
            <person name="Ley R."/>
            <person name="Guruge J."/>
            <person name="Turnbaugh P.J."/>
            <person name="Mahowald M."/>
            <person name="Liep D."/>
            <person name="Gordon J."/>
        </authorList>
    </citation>
    <scope>NUCLEOTIDE SEQUENCE [LARGE SCALE GENOMIC DNA]</scope>
    <source>
        <strain evidence="1 2">ATCC 29098</strain>
    </source>
</reference>
<proteinExistence type="predicted"/>
<reference evidence="1 2" key="2">
    <citation type="submission" date="2008-10" db="EMBL/GenBank/DDBJ databases">
        <authorList>
            <person name="Fulton L."/>
            <person name="Clifton S."/>
            <person name="Fulton B."/>
            <person name="Xu J."/>
            <person name="Minx P."/>
            <person name="Pepin K.H."/>
            <person name="Johnson M."/>
            <person name="Bhonagiri V."/>
            <person name="Nash W.E."/>
            <person name="Mardis E.R."/>
            <person name="Wilson R.K."/>
        </authorList>
    </citation>
    <scope>NUCLEOTIDE SEQUENCE [LARGE SCALE GENOMIC DNA]</scope>
    <source>
        <strain evidence="1 2">ATCC 29098</strain>
    </source>
</reference>